<dbReference type="InterPro" id="IPR016160">
    <property type="entry name" value="Ald_DH_CS_CYS"/>
</dbReference>
<dbReference type="PROSITE" id="PS00070">
    <property type="entry name" value="ALDEHYDE_DEHYDR_CYS"/>
    <property type="match status" value="1"/>
</dbReference>
<dbReference type="GO" id="GO:0006081">
    <property type="term" value="P:aldehyde metabolic process"/>
    <property type="evidence" value="ECO:0007669"/>
    <property type="project" value="InterPro"/>
</dbReference>
<evidence type="ECO:0000256" key="5">
    <source>
        <dbReference type="PIRSR" id="PIRSR036492-1"/>
    </source>
</evidence>
<sequence length="456" mass="50748">MKDTAQILEKQRLYFAGGETLKRDFRKKQLLVLLKAVQKSETAIMAALQKDLNKSSFEGYATEIGIVLEELRFMLKNLDRFTRPRRVRTPLAHFLSTSTVYQEPYGVVLIMSPWNYPFQLTMAPLIGAIAAGNCALVKPSAYSPHTSAVIQKIIGECFDERYVAVVEGGREVNQELLEEKFDYIFFTGSVAIGKLVMGAAARHLTPVTLELGGKSPCIVDETAHLALAGRRIAWGKYLNAGQTCVAPDYVLVHKSKKEALIEEIRKSIRQFYGEEPHHNRDYPKIINEKHFDRLLGLMNSGTVAAGGRFNRETRQIEPTVLDAVSWDSPVMQEEIFGPILPVLEFEEVSEVIGLVNARPKPLALYLFTTSAAHEEEILSRISFGGGCINDTVVHLATSHMAFGGVGGSGMGGYHGEASIRTFSHSKSILKKSNLLDVPLRYPPFKNHLSLLKKIMR</sequence>
<accession>A0A7C7D895</accession>
<dbReference type="PANTHER" id="PTHR43570:SF16">
    <property type="entry name" value="ALDEHYDE DEHYDROGENASE TYPE III, ISOFORM Q"/>
    <property type="match status" value="1"/>
</dbReference>
<feature type="active site" evidence="5 6">
    <location>
        <position position="210"/>
    </location>
</feature>
<dbReference type="FunFam" id="3.40.605.10:FF:000004">
    <property type="entry name" value="Aldehyde dehydrogenase"/>
    <property type="match status" value="1"/>
</dbReference>
<dbReference type="Proteomes" id="UP000553059">
    <property type="component" value="Unassembled WGS sequence"/>
</dbReference>
<reference evidence="9 10" key="1">
    <citation type="journal article" date="2020" name="Biotechnol. Biofuels">
        <title>New insights from the biogas microbiome by comprehensive genome-resolved metagenomics of nearly 1600 species originating from multiple anaerobic digesters.</title>
        <authorList>
            <person name="Campanaro S."/>
            <person name="Treu L."/>
            <person name="Rodriguez-R L.M."/>
            <person name="Kovalovszki A."/>
            <person name="Ziels R.M."/>
            <person name="Maus I."/>
            <person name="Zhu X."/>
            <person name="Kougias P.G."/>
            <person name="Basile A."/>
            <person name="Luo G."/>
            <person name="Schluter A."/>
            <person name="Konstantinidis K.T."/>
            <person name="Angelidaki I."/>
        </authorList>
    </citation>
    <scope>NUCLEOTIDE SEQUENCE [LARGE SCALE GENOMIC DNA]</scope>
    <source>
        <strain evidence="9">AS05jafATM_4</strain>
    </source>
</reference>
<keyword evidence="3" id="KW-0520">NAD</keyword>
<dbReference type="SUPFAM" id="SSF53720">
    <property type="entry name" value="ALDH-like"/>
    <property type="match status" value="1"/>
</dbReference>
<dbReference type="Pfam" id="PF00171">
    <property type="entry name" value="Aldedh"/>
    <property type="match status" value="1"/>
</dbReference>
<evidence type="ECO:0000256" key="7">
    <source>
        <dbReference type="RuleBase" id="RU003345"/>
    </source>
</evidence>
<dbReference type="FunFam" id="3.40.309.10:FF:000003">
    <property type="entry name" value="Aldehyde dehydrogenase"/>
    <property type="match status" value="1"/>
</dbReference>
<comment type="caution">
    <text evidence="9">The sequence shown here is derived from an EMBL/GenBank/DDBJ whole genome shotgun (WGS) entry which is preliminary data.</text>
</comment>
<dbReference type="InterPro" id="IPR029510">
    <property type="entry name" value="Ald_DH_CS_GLU"/>
</dbReference>
<dbReference type="InterPro" id="IPR016163">
    <property type="entry name" value="Ald_DH_C"/>
</dbReference>
<dbReference type="InterPro" id="IPR015590">
    <property type="entry name" value="Aldehyde_DH_dom"/>
</dbReference>
<keyword evidence="2 4" id="KW-0560">Oxidoreductase</keyword>
<evidence type="ECO:0000256" key="2">
    <source>
        <dbReference type="ARBA" id="ARBA00023002"/>
    </source>
</evidence>
<evidence type="ECO:0000259" key="8">
    <source>
        <dbReference type="Pfam" id="PF00171"/>
    </source>
</evidence>
<comment type="similarity">
    <text evidence="1 4 7">Belongs to the aldehyde dehydrogenase family.</text>
</comment>
<dbReference type="PROSITE" id="PS00687">
    <property type="entry name" value="ALDEHYDE_DEHYDR_GLU"/>
    <property type="match status" value="1"/>
</dbReference>
<protein>
    <recommendedName>
        <fullName evidence="4">Aldehyde dehydrogenase</fullName>
    </recommendedName>
</protein>
<evidence type="ECO:0000256" key="4">
    <source>
        <dbReference type="PIRNR" id="PIRNR036492"/>
    </source>
</evidence>
<evidence type="ECO:0000256" key="1">
    <source>
        <dbReference type="ARBA" id="ARBA00009986"/>
    </source>
</evidence>
<feature type="active site" evidence="5">
    <location>
        <position position="244"/>
    </location>
</feature>
<evidence type="ECO:0000313" key="10">
    <source>
        <dbReference type="Proteomes" id="UP000553059"/>
    </source>
</evidence>
<dbReference type="CDD" id="cd07136">
    <property type="entry name" value="ALDH_YwdH-P39616"/>
    <property type="match status" value="1"/>
</dbReference>
<proteinExistence type="inferred from homology"/>
<dbReference type="AlphaFoldDB" id="A0A7C7D895"/>
<dbReference type="EMBL" id="DUTF01000396">
    <property type="protein sequence ID" value="HHY28707.1"/>
    <property type="molecule type" value="Genomic_DNA"/>
</dbReference>
<evidence type="ECO:0000256" key="6">
    <source>
        <dbReference type="PROSITE-ProRule" id="PRU10007"/>
    </source>
</evidence>
<dbReference type="PANTHER" id="PTHR43570">
    <property type="entry name" value="ALDEHYDE DEHYDROGENASE"/>
    <property type="match status" value="1"/>
</dbReference>
<dbReference type="Gene3D" id="3.40.605.10">
    <property type="entry name" value="Aldehyde Dehydrogenase, Chain A, domain 1"/>
    <property type="match status" value="1"/>
</dbReference>
<organism evidence="9 10">
    <name type="scientific">Desulfitobacterium dehalogenans</name>
    <dbReference type="NCBI Taxonomy" id="36854"/>
    <lineage>
        <taxon>Bacteria</taxon>
        <taxon>Bacillati</taxon>
        <taxon>Bacillota</taxon>
        <taxon>Clostridia</taxon>
        <taxon>Eubacteriales</taxon>
        <taxon>Desulfitobacteriaceae</taxon>
        <taxon>Desulfitobacterium</taxon>
    </lineage>
</organism>
<dbReference type="InterPro" id="IPR016162">
    <property type="entry name" value="Ald_DH_N"/>
</dbReference>
<gene>
    <name evidence="9" type="ORF">GX523_18570</name>
</gene>
<dbReference type="GO" id="GO:0004029">
    <property type="term" value="F:aldehyde dehydrogenase (NAD+) activity"/>
    <property type="evidence" value="ECO:0007669"/>
    <property type="project" value="TreeGrafter"/>
</dbReference>
<dbReference type="InterPro" id="IPR012394">
    <property type="entry name" value="Aldehyde_DH_NAD(P)"/>
</dbReference>
<dbReference type="Gene3D" id="3.40.309.10">
    <property type="entry name" value="Aldehyde Dehydrogenase, Chain A, domain 2"/>
    <property type="match status" value="1"/>
</dbReference>
<dbReference type="PIRSF" id="PIRSF036492">
    <property type="entry name" value="ALDH"/>
    <property type="match status" value="1"/>
</dbReference>
<dbReference type="GO" id="GO:0005737">
    <property type="term" value="C:cytoplasm"/>
    <property type="evidence" value="ECO:0007669"/>
    <property type="project" value="TreeGrafter"/>
</dbReference>
<name>A0A7C7D895_9FIRM</name>
<evidence type="ECO:0000256" key="3">
    <source>
        <dbReference type="ARBA" id="ARBA00023027"/>
    </source>
</evidence>
<dbReference type="InterPro" id="IPR016161">
    <property type="entry name" value="Ald_DH/histidinol_DH"/>
</dbReference>
<evidence type="ECO:0000313" key="9">
    <source>
        <dbReference type="EMBL" id="HHY28707.1"/>
    </source>
</evidence>
<feature type="domain" description="Aldehyde dehydrogenase" evidence="8">
    <location>
        <begin position="21"/>
        <end position="428"/>
    </location>
</feature>